<feature type="region of interest" description="Disordered" evidence="1">
    <location>
        <begin position="296"/>
        <end position="315"/>
    </location>
</feature>
<name>A0AA36N407_9DINO</name>
<evidence type="ECO:0000313" key="3">
    <source>
        <dbReference type="Proteomes" id="UP001178507"/>
    </source>
</evidence>
<dbReference type="AlphaFoldDB" id="A0AA36N407"/>
<evidence type="ECO:0000313" key="2">
    <source>
        <dbReference type="EMBL" id="CAJ1393577.1"/>
    </source>
</evidence>
<dbReference type="Proteomes" id="UP001178507">
    <property type="component" value="Unassembled WGS sequence"/>
</dbReference>
<dbReference type="GO" id="GO:0005829">
    <property type="term" value="C:cytosol"/>
    <property type="evidence" value="ECO:0007669"/>
    <property type="project" value="TreeGrafter"/>
</dbReference>
<dbReference type="PANTHER" id="PTHR30283">
    <property type="entry name" value="PEROXIDE STRESS RESPONSE PROTEIN YAAA"/>
    <property type="match status" value="1"/>
</dbReference>
<dbReference type="EMBL" id="CAUJNA010002591">
    <property type="protein sequence ID" value="CAJ1393577.1"/>
    <property type="molecule type" value="Genomic_DNA"/>
</dbReference>
<comment type="caution">
    <text evidence="2">The sequence shown here is derived from an EMBL/GenBank/DDBJ whole genome shotgun (WGS) entry which is preliminary data.</text>
</comment>
<dbReference type="Pfam" id="PF03883">
    <property type="entry name" value="H2O2_YaaD"/>
    <property type="match status" value="1"/>
</dbReference>
<keyword evidence="3" id="KW-1185">Reference proteome</keyword>
<proteinExistence type="predicted"/>
<organism evidence="2 3">
    <name type="scientific">Effrenium voratum</name>
    <dbReference type="NCBI Taxonomy" id="2562239"/>
    <lineage>
        <taxon>Eukaryota</taxon>
        <taxon>Sar</taxon>
        <taxon>Alveolata</taxon>
        <taxon>Dinophyceae</taxon>
        <taxon>Suessiales</taxon>
        <taxon>Symbiodiniaceae</taxon>
        <taxon>Effrenium</taxon>
    </lineage>
</organism>
<dbReference type="InterPro" id="IPR005583">
    <property type="entry name" value="YaaA"/>
</dbReference>
<dbReference type="GO" id="GO:0033194">
    <property type="term" value="P:response to hydroperoxide"/>
    <property type="evidence" value="ECO:0007669"/>
    <property type="project" value="TreeGrafter"/>
</dbReference>
<dbReference type="PANTHER" id="PTHR30283:SF4">
    <property type="entry name" value="PEROXIDE STRESS RESISTANCE PROTEIN YAAA"/>
    <property type="match status" value="1"/>
</dbReference>
<protein>
    <submittedName>
        <fullName evidence="2">Uncharacterized protein</fullName>
    </submittedName>
</protein>
<evidence type="ECO:0000256" key="1">
    <source>
        <dbReference type="SAM" id="MobiDB-lite"/>
    </source>
</evidence>
<accession>A0AA36N407</accession>
<gene>
    <name evidence="2" type="ORF">EVOR1521_LOCUS18408</name>
</gene>
<reference evidence="2" key="1">
    <citation type="submission" date="2023-08" db="EMBL/GenBank/DDBJ databases">
        <authorList>
            <person name="Chen Y."/>
            <person name="Shah S."/>
            <person name="Dougan E. K."/>
            <person name="Thang M."/>
            <person name="Chan C."/>
        </authorList>
    </citation>
    <scope>NUCLEOTIDE SEQUENCE</scope>
</reference>
<sequence>MLVVLSAAARFHSKPVTDLALRSSPKLLSKAKTLVQELSVLEAKDIKKQLHVNDALAKQYAAYLKDFEAKEPVPCCGVFDTPLWNSSALSSFDEDDAEWANSYVRIFSGLYGLLRPYDQIQRLSLPVSLSTKLKTTKGSVLRQYWAESIEKEIEGALQKLPMPVIVDMSNEEDRLLLDADRLPPETRVMKVEFKHLKKEGALEAQGEFLRWMLQNRCMTPEELVDFRGLEQEDEEEEVNSYRLHKNQPSPNHLVFEENKRDGGDGGWAKKLAEYGGSQRKFVKEFASGKEKWKRSELNKAVKKETKKRSSGSSFY</sequence>